<evidence type="ECO:0000256" key="1">
    <source>
        <dbReference type="SAM" id="MobiDB-lite"/>
    </source>
</evidence>
<feature type="compositionally biased region" description="Low complexity" evidence="1">
    <location>
        <begin position="398"/>
        <end position="414"/>
    </location>
</feature>
<dbReference type="Pfam" id="PF00583">
    <property type="entry name" value="Acetyltransf_1"/>
    <property type="match status" value="1"/>
</dbReference>
<keyword evidence="4" id="KW-1185">Reference proteome</keyword>
<dbReference type="Proteomes" id="UP000318693">
    <property type="component" value="Unassembled WGS sequence"/>
</dbReference>
<feature type="region of interest" description="Disordered" evidence="1">
    <location>
        <begin position="345"/>
        <end position="450"/>
    </location>
</feature>
<feature type="compositionally biased region" description="Low complexity" evidence="1">
    <location>
        <begin position="434"/>
        <end position="450"/>
    </location>
</feature>
<dbReference type="RefSeq" id="WP_143420090.1">
    <property type="nucleotide sequence ID" value="NZ_VJXR01000115.1"/>
</dbReference>
<feature type="compositionally biased region" description="Low complexity" evidence="1">
    <location>
        <begin position="361"/>
        <end position="386"/>
    </location>
</feature>
<feature type="domain" description="N-acetyltransferase" evidence="2">
    <location>
        <begin position="96"/>
        <end position="207"/>
    </location>
</feature>
<protein>
    <submittedName>
        <fullName evidence="3">GNAT family N-acetyltransferase</fullName>
    </submittedName>
</protein>
<reference evidence="3 4" key="1">
    <citation type="submission" date="2019-07" db="EMBL/GenBank/DDBJ databases">
        <title>Georgenia wutianyii sp. nov. and Georgenia *** sp. nov. isolated from plateau pika (Ochotona curzoniae) in the Qinghai-Tibet plateau of China.</title>
        <authorList>
            <person name="Tian Z."/>
        </authorList>
    </citation>
    <scope>NUCLEOTIDE SEQUENCE [LARGE SCALE GENOMIC DNA]</scope>
    <source>
        <strain evidence="3 4">Z446</strain>
    </source>
</reference>
<dbReference type="InterPro" id="IPR016181">
    <property type="entry name" value="Acyl_CoA_acyltransferase"/>
</dbReference>
<dbReference type="PROSITE" id="PS51186">
    <property type="entry name" value="GNAT"/>
    <property type="match status" value="1"/>
</dbReference>
<dbReference type="InterPro" id="IPR000182">
    <property type="entry name" value="GNAT_dom"/>
</dbReference>
<keyword evidence="3" id="KW-0808">Transferase</keyword>
<dbReference type="AlphaFoldDB" id="A0A552WJW5"/>
<comment type="caution">
    <text evidence="3">The sequence shown here is derived from an EMBL/GenBank/DDBJ whole genome shotgun (WGS) entry which is preliminary data.</text>
</comment>
<dbReference type="CDD" id="cd04301">
    <property type="entry name" value="NAT_SF"/>
    <property type="match status" value="1"/>
</dbReference>
<dbReference type="SUPFAM" id="SSF55729">
    <property type="entry name" value="Acyl-CoA N-acyltransferases (Nat)"/>
    <property type="match status" value="1"/>
</dbReference>
<proteinExistence type="predicted"/>
<accession>A0A552WJW5</accession>
<evidence type="ECO:0000313" key="3">
    <source>
        <dbReference type="EMBL" id="TRW42979.1"/>
    </source>
</evidence>
<name>A0A552WJW5_9MICO</name>
<evidence type="ECO:0000313" key="4">
    <source>
        <dbReference type="Proteomes" id="UP000318693"/>
    </source>
</evidence>
<dbReference type="Gene3D" id="3.40.630.30">
    <property type="match status" value="1"/>
</dbReference>
<dbReference type="EMBL" id="VJXR01000115">
    <property type="protein sequence ID" value="TRW42979.1"/>
    <property type="molecule type" value="Genomic_DNA"/>
</dbReference>
<sequence>MSTFRIAELAVPADPSATPSWAAQGWHDVGVEHMRDALGHDDFIDPAASLVASHADQRHEVSVVLLALAPTAASGLPLVPATTPDRADDAPGRATDVLGYCRLSMPVKDNTHLVHVDLAVRPGLRRRGIGTMLWRAAESRTRAAGRTVVSGWTTHVAEAADGDPDALVPPTGVGRLRAADTPARFLRGRGFTLVQTTRHSMLALPLPDAAAAAWRAEAEQAAGEDYRLVQWRDRTPEKWLDAVAVLQARMSTDAPRGGLDLRAAVWDAQRVRETDEQITRTGDGYVLTAAEHVPTGQLAAFTQIMTPGHRAAMAFQYNTLVRADHRGRRLGLLVKAANLQLLPPPTRPCAACTPGTRGRTPTCSRSTSASGSPGPAPRGSGSAGSADAQPARSWGTCSANQSSASSTTASIRSRTPCRAPSTTSRRVGAGTRGSPSRVSAVSSASSSAPP</sequence>
<evidence type="ECO:0000259" key="2">
    <source>
        <dbReference type="PROSITE" id="PS51186"/>
    </source>
</evidence>
<organism evidence="3 4">
    <name type="scientific">Georgenia yuyongxinii</name>
    <dbReference type="NCBI Taxonomy" id="2589797"/>
    <lineage>
        <taxon>Bacteria</taxon>
        <taxon>Bacillati</taxon>
        <taxon>Actinomycetota</taxon>
        <taxon>Actinomycetes</taxon>
        <taxon>Micrococcales</taxon>
        <taxon>Bogoriellaceae</taxon>
        <taxon>Georgenia</taxon>
    </lineage>
</organism>
<dbReference type="GO" id="GO:0016747">
    <property type="term" value="F:acyltransferase activity, transferring groups other than amino-acyl groups"/>
    <property type="evidence" value="ECO:0007669"/>
    <property type="project" value="InterPro"/>
</dbReference>
<gene>
    <name evidence="3" type="ORF">FJ693_19490</name>
</gene>